<dbReference type="SUPFAM" id="SSF48179">
    <property type="entry name" value="6-phosphogluconate dehydrogenase C-terminal domain-like"/>
    <property type="match status" value="1"/>
</dbReference>
<dbReference type="EMBL" id="JBHRTR010000031">
    <property type="protein sequence ID" value="MFC3229213.1"/>
    <property type="molecule type" value="Genomic_DNA"/>
</dbReference>
<evidence type="ECO:0000259" key="1">
    <source>
        <dbReference type="Pfam" id="PF03446"/>
    </source>
</evidence>
<dbReference type="Gene3D" id="3.40.50.720">
    <property type="entry name" value="NAD(P)-binding Rossmann-like Domain"/>
    <property type="match status" value="1"/>
</dbReference>
<dbReference type="Gene3D" id="1.10.1040.10">
    <property type="entry name" value="N-(1-d-carboxylethyl)-l-norvaline Dehydrogenase, domain 2"/>
    <property type="match status" value="1"/>
</dbReference>
<dbReference type="RefSeq" id="WP_379903203.1">
    <property type="nucleotide sequence ID" value="NZ_JBHRTR010000031.1"/>
</dbReference>
<keyword evidence="4" id="KW-1185">Reference proteome</keyword>
<feature type="domain" description="Phosphogluconate dehydrogenase NAD-binding putative C-terminal" evidence="2">
    <location>
        <begin position="199"/>
        <end position="270"/>
    </location>
</feature>
<gene>
    <name evidence="3" type="ORF">ACFOGJ_18345</name>
</gene>
<evidence type="ECO:0000259" key="2">
    <source>
        <dbReference type="Pfam" id="PF09130"/>
    </source>
</evidence>
<dbReference type="InterPro" id="IPR013328">
    <property type="entry name" value="6PGD_dom2"/>
</dbReference>
<dbReference type="SUPFAM" id="SSF51735">
    <property type="entry name" value="NAD(P)-binding Rossmann-fold domains"/>
    <property type="match status" value="1"/>
</dbReference>
<evidence type="ECO:0000313" key="4">
    <source>
        <dbReference type="Proteomes" id="UP001595528"/>
    </source>
</evidence>
<name>A0ABV7L4E9_9PROT</name>
<feature type="domain" description="6-phosphogluconate dehydrogenase NADP-binding" evidence="1">
    <location>
        <begin position="9"/>
        <end position="149"/>
    </location>
</feature>
<organism evidence="3 4">
    <name type="scientific">Marinibaculum pumilum</name>
    <dbReference type="NCBI Taxonomy" id="1766165"/>
    <lineage>
        <taxon>Bacteria</taxon>
        <taxon>Pseudomonadati</taxon>
        <taxon>Pseudomonadota</taxon>
        <taxon>Alphaproteobacteria</taxon>
        <taxon>Rhodospirillales</taxon>
        <taxon>Rhodospirillaceae</taxon>
        <taxon>Marinibaculum</taxon>
    </lineage>
</organism>
<dbReference type="Pfam" id="PF03446">
    <property type="entry name" value="NAD_binding_2"/>
    <property type="match status" value="1"/>
</dbReference>
<accession>A0ABV7L4E9</accession>
<evidence type="ECO:0000313" key="3">
    <source>
        <dbReference type="EMBL" id="MFC3229213.1"/>
    </source>
</evidence>
<dbReference type="Proteomes" id="UP001595528">
    <property type="component" value="Unassembled WGS sequence"/>
</dbReference>
<sequence>MSAGNALRLALIGFGEAGGCLARDLAARPEVASVTAYDILLHGPDAPAMRARAGAMSVDCDDDLADAIDGAHLVICAVTASAALDAAQAASAHLSEGQIYFDVNSVSPETKRRAADIVGAAGGRYVEAAVMGAVPPKGLAVPMLLGGAHASDAKALLDPLGMQLQIAAAEIGHASAIKMTRSIMIKGIEALAVECALTAEHYGTSAEVLASLDQTFPGLEWEQLLGYLVSRVMLHGQRRADEMREVAATIAATGLQPLMATATADRQEWVARRGLRDAVGKDAPHDFRRLAAAIRDRMDD</sequence>
<dbReference type="Pfam" id="PF09130">
    <property type="entry name" value="DUF1932"/>
    <property type="match status" value="1"/>
</dbReference>
<dbReference type="InterPro" id="IPR015814">
    <property type="entry name" value="Pgluconate_DH_NAD-bd_C"/>
</dbReference>
<comment type="caution">
    <text evidence="3">The sequence shown here is derived from an EMBL/GenBank/DDBJ whole genome shotgun (WGS) entry which is preliminary data.</text>
</comment>
<dbReference type="InterPro" id="IPR006115">
    <property type="entry name" value="6PGDH_NADP-bd"/>
</dbReference>
<dbReference type="InterPro" id="IPR008927">
    <property type="entry name" value="6-PGluconate_DH-like_C_sf"/>
</dbReference>
<reference evidence="4" key="1">
    <citation type="journal article" date="2019" name="Int. J. Syst. Evol. Microbiol.">
        <title>The Global Catalogue of Microorganisms (GCM) 10K type strain sequencing project: providing services to taxonomists for standard genome sequencing and annotation.</title>
        <authorList>
            <consortium name="The Broad Institute Genomics Platform"/>
            <consortium name="The Broad Institute Genome Sequencing Center for Infectious Disease"/>
            <person name="Wu L."/>
            <person name="Ma J."/>
        </authorList>
    </citation>
    <scope>NUCLEOTIDE SEQUENCE [LARGE SCALE GENOMIC DNA]</scope>
    <source>
        <strain evidence="4">KCTC 42964</strain>
    </source>
</reference>
<proteinExistence type="predicted"/>
<dbReference type="InterPro" id="IPR036291">
    <property type="entry name" value="NAD(P)-bd_dom_sf"/>
</dbReference>
<protein>
    <submittedName>
        <fullName evidence="3">DUF1932 domain-containing protein</fullName>
    </submittedName>
</protein>